<sequence length="49" mass="5431">MRTTKSARAAQYVALAAYLVFLAFPFAWLISTAFKPAKELGSLDPTWIP</sequence>
<accession>A0ABT6RYK5</accession>
<evidence type="ECO:0000256" key="2">
    <source>
        <dbReference type="ARBA" id="ARBA00022692"/>
    </source>
</evidence>
<reference evidence="6 7" key="1">
    <citation type="submission" date="2023-05" db="EMBL/GenBank/DDBJ databases">
        <title>Draft genome sequence of Streptomyces sp. B-S-A8 isolated from a cave soil in Thailand.</title>
        <authorList>
            <person name="Chamroensaksri N."/>
            <person name="Muangham S."/>
        </authorList>
    </citation>
    <scope>NUCLEOTIDE SEQUENCE [LARGE SCALE GENOMIC DNA]</scope>
    <source>
        <strain evidence="6 7">B-S-A8</strain>
    </source>
</reference>
<feature type="non-terminal residue" evidence="6">
    <location>
        <position position="49"/>
    </location>
</feature>
<evidence type="ECO:0000256" key="1">
    <source>
        <dbReference type="ARBA" id="ARBA00004141"/>
    </source>
</evidence>
<comment type="subcellular location">
    <subcellularLocation>
        <location evidence="1">Membrane</location>
        <topology evidence="1">Multi-pass membrane protein</topology>
    </subcellularLocation>
</comment>
<keyword evidence="7" id="KW-1185">Reference proteome</keyword>
<dbReference type="EMBL" id="JASCIR010000028">
    <property type="protein sequence ID" value="MDI3389517.1"/>
    <property type="molecule type" value="Genomic_DNA"/>
</dbReference>
<proteinExistence type="predicted"/>
<dbReference type="InterPro" id="IPR035906">
    <property type="entry name" value="MetI-like_sf"/>
</dbReference>
<keyword evidence="4 5" id="KW-0472">Membrane</keyword>
<protein>
    <submittedName>
        <fullName evidence="6">Carbohydrate ABC transporter permease</fullName>
    </submittedName>
</protein>
<evidence type="ECO:0000256" key="4">
    <source>
        <dbReference type="ARBA" id="ARBA00023136"/>
    </source>
</evidence>
<dbReference type="SUPFAM" id="SSF161098">
    <property type="entry name" value="MetI-like"/>
    <property type="match status" value="1"/>
</dbReference>
<name>A0ABT6RYK5_9ACTN</name>
<keyword evidence="2 5" id="KW-0812">Transmembrane</keyword>
<organism evidence="6 7">
    <name type="scientific">Streptomyces solicavernae</name>
    <dbReference type="NCBI Taxonomy" id="3043614"/>
    <lineage>
        <taxon>Bacteria</taxon>
        <taxon>Bacillati</taxon>
        <taxon>Actinomycetota</taxon>
        <taxon>Actinomycetes</taxon>
        <taxon>Kitasatosporales</taxon>
        <taxon>Streptomycetaceae</taxon>
        <taxon>Streptomyces</taxon>
    </lineage>
</organism>
<dbReference type="Proteomes" id="UP001224661">
    <property type="component" value="Unassembled WGS sequence"/>
</dbReference>
<evidence type="ECO:0000256" key="5">
    <source>
        <dbReference type="SAM" id="Phobius"/>
    </source>
</evidence>
<evidence type="ECO:0000313" key="6">
    <source>
        <dbReference type="EMBL" id="MDI3389517.1"/>
    </source>
</evidence>
<keyword evidence="3 5" id="KW-1133">Transmembrane helix</keyword>
<feature type="transmembrane region" description="Helical" evidence="5">
    <location>
        <begin position="12"/>
        <end position="34"/>
    </location>
</feature>
<gene>
    <name evidence="6" type="ORF">QIS99_25470</name>
</gene>
<dbReference type="Gene3D" id="1.10.3720.10">
    <property type="entry name" value="MetI-like"/>
    <property type="match status" value="1"/>
</dbReference>
<evidence type="ECO:0000313" key="7">
    <source>
        <dbReference type="Proteomes" id="UP001224661"/>
    </source>
</evidence>
<evidence type="ECO:0000256" key="3">
    <source>
        <dbReference type="ARBA" id="ARBA00022989"/>
    </source>
</evidence>
<comment type="caution">
    <text evidence="6">The sequence shown here is derived from an EMBL/GenBank/DDBJ whole genome shotgun (WGS) entry which is preliminary data.</text>
</comment>